<keyword evidence="4" id="KW-1185">Reference proteome</keyword>
<dbReference type="GO" id="GO:0016787">
    <property type="term" value="F:hydrolase activity"/>
    <property type="evidence" value="ECO:0007669"/>
    <property type="project" value="InterPro"/>
</dbReference>
<dbReference type="InterPro" id="IPR032465">
    <property type="entry name" value="ACMSD"/>
</dbReference>
<evidence type="ECO:0000259" key="2">
    <source>
        <dbReference type="Pfam" id="PF04909"/>
    </source>
</evidence>
<dbReference type="InterPro" id="IPR032466">
    <property type="entry name" value="Metal_Hydrolase"/>
</dbReference>
<dbReference type="PANTHER" id="PTHR21240:SF28">
    <property type="entry name" value="ISO-OROTATE DECARBOXYLASE (EUROFUNG)"/>
    <property type="match status" value="1"/>
</dbReference>
<accession>A0A2M9G6A7</accession>
<dbReference type="Pfam" id="PF04909">
    <property type="entry name" value="Amidohydro_2"/>
    <property type="match status" value="1"/>
</dbReference>
<reference evidence="3 4" key="1">
    <citation type="submission" date="2017-11" db="EMBL/GenBank/DDBJ databases">
        <title>Draft genome sequence of Rhizobiales bacterium SY3-13.</title>
        <authorList>
            <person name="Sun C."/>
        </authorList>
    </citation>
    <scope>NUCLEOTIDE SEQUENCE [LARGE SCALE GENOMIC DNA]</scope>
    <source>
        <strain evidence="3 4">SY3-13</strain>
    </source>
</reference>
<evidence type="ECO:0000313" key="4">
    <source>
        <dbReference type="Proteomes" id="UP000229498"/>
    </source>
</evidence>
<comment type="caution">
    <text evidence="3">The sequence shown here is derived from an EMBL/GenBank/DDBJ whole genome shotgun (WGS) entry which is preliminary data.</text>
</comment>
<dbReference type="InterPro" id="IPR006680">
    <property type="entry name" value="Amidohydro-rel"/>
</dbReference>
<dbReference type="PANTHER" id="PTHR21240">
    <property type="entry name" value="2-AMINO-3-CARBOXYLMUCONATE-6-SEMIALDEHYDE DECARBOXYLASE"/>
    <property type="match status" value="1"/>
</dbReference>
<dbReference type="GO" id="GO:0016831">
    <property type="term" value="F:carboxy-lyase activity"/>
    <property type="evidence" value="ECO:0007669"/>
    <property type="project" value="InterPro"/>
</dbReference>
<evidence type="ECO:0000256" key="1">
    <source>
        <dbReference type="ARBA" id="ARBA00023239"/>
    </source>
</evidence>
<evidence type="ECO:0000313" key="3">
    <source>
        <dbReference type="EMBL" id="PJK31247.1"/>
    </source>
</evidence>
<dbReference type="RefSeq" id="WP_109796136.1">
    <property type="nucleotide sequence ID" value="NZ_PHIG01000007.1"/>
</dbReference>
<dbReference type="GO" id="GO:0019748">
    <property type="term" value="P:secondary metabolic process"/>
    <property type="evidence" value="ECO:0007669"/>
    <property type="project" value="TreeGrafter"/>
</dbReference>
<dbReference type="OrthoDB" id="7183088at2"/>
<gene>
    <name evidence="3" type="ORF">CVT23_03185</name>
</gene>
<dbReference type="AlphaFoldDB" id="A0A2M9G6A7"/>
<dbReference type="EMBL" id="PHIG01000007">
    <property type="protein sequence ID" value="PJK31247.1"/>
    <property type="molecule type" value="Genomic_DNA"/>
</dbReference>
<proteinExistence type="predicted"/>
<name>A0A2M9G6A7_9PROT</name>
<dbReference type="Proteomes" id="UP000229498">
    <property type="component" value="Unassembled WGS sequence"/>
</dbReference>
<feature type="domain" description="Amidohydrolase-related" evidence="2">
    <location>
        <begin position="4"/>
        <end position="230"/>
    </location>
</feature>
<organism evidence="3 4">
    <name type="scientific">Minwuia thermotolerans</name>
    <dbReference type="NCBI Taxonomy" id="2056226"/>
    <lineage>
        <taxon>Bacteria</taxon>
        <taxon>Pseudomonadati</taxon>
        <taxon>Pseudomonadota</taxon>
        <taxon>Alphaproteobacteria</taxon>
        <taxon>Minwuiales</taxon>
        <taxon>Minwuiaceae</taxon>
        <taxon>Minwuia</taxon>
    </lineage>
</organism>
<dbReference type="Gene3D" id="3.20.20.140">
    <property type="entry name" value="Metal-dependent hydrolases"/>
    <property type="match status" value="1"/>
</dbReference>
<sequence>MEIVDAQIHIWGSGLPVNDAHWQVTRFDAEQAVALMDEAGVDAAVIHPPGWDPGSCDMAARAIADHPGRFAMMQTLKLDDPATPAKIAAVRDAPGVLGLRYVFMGEDAVAAMREDRHGWLWRAAEEAGVPVAVLATDTLAEFGAVAARHPGLKLTIDHLGGRGGFTRLKDHAAMEHMPQLLELARHPNVAVKATGAPGYSGEAYPFPIMQDYLRRIFDAFGPARMFWGTDISKMPCSWRECVTLFTREMDWLKGADLELVMGAAFRRWWNWPGEG</sequence>
<dbReference type="GO" id="GO:0005737">
    <property type="term" value="C:cytoplasm"/>
    <property type="evidence" value="ECO:0007669"/>
    <property type="project" value="TreeGrafter"/>
</dbReference>
<keyword evidence="1" id="KW-0456">Lyase</keyword>
<dbReference type="SUPFAM" id="SSF51556">
    <property type="entry name" value="Metallo-dependent hydrolases"/>
    <property type="match status" value="1"/>
</dbReference>
<protein>
    <recommendedName>
        <fullName evidence="2">Amidohydrolase-related domain-containing protein</fullName>
    </recommendedName>
</protein>